<evidence type="ECO:0000256" key="3">
    <source>
        <dbReference type="HAMAP-Rule" id="MF_01963"/>
    </source>
</evidence>
<reference evidence="5 6" key="1">
    <citation type="journal article" date="2013" name="Genome Announc.">
        <title>Genome Sequence of the Pyrene- and Fluoranthene-Degrading Bacterium Cycloclasticus sp. Strain PY97M.</title>
        <authorList>
            <person name="Cui Z."/>
            <person name="Xu G."/>
            <person name="Li Q."/>
            <person name="Gao W."/>
            <person name="Zheng L."/>
        </authorList>
    </citation>
    <scope>NUCLEOTIDE SEQUENCE [LARGE SCALE GENOMIC DNA]</scope>
    <source>
        <strain evidence="5 6">PY97M</strain>
    </source>
</reference>
<dbReference type="InterPro" id="IPR000845">
    <property type="entry name" value="Nucleoside_phosphorylase_d"/>
</dbReference>
<proteinExistence type="inferred from homology"/>
<protein>
    <recommendedName>
        <fullName evidence="3">Probable S-methyl-5'-thioinosine phosphorylase</fullName>
        <ecNumber evidence="3">2.4.2.44</ecNumber>
    </recommendedName>
    <alternativeName>
        <fullName evidence="3">5'-methylthioinosine phosphorylase</fullName>
        <shortName evidence="3">MTI phosphorylase</shortName>
        <shortName evidence="3">MTIP</shortName>
    </alternativeName>
</protein>
<feature type="domain" description="Nucleoside phosphorylase" evidence="4">
    <location>
        <begin position="3"/>
        <end position="239"/>
    </location>
</feature>
<dbReference type="EC" id="2.4.2.44" evidence="3"/>
<dbReference type="CDD" id="cd09010">
    <property type="entry name" value="MTAP_SsMTAPII_like_MTIP"/>
    <property type="match status" value="1"/>
</dbReference>
<feature type="binding site" evidence="3">
    <location>
        <begin position="209"/>
        <end position="211"/>
    </location>
    <ligand>
        <name>substrate</name>
    </ligand>
</feature>
<dbReference type="GO" id="GO:0019509">
    <property type="term" value="P:L-methionine salvage from methylthioadenosine"/>
    <property type="evidence" value="ECO:0007669"/>
    <property type="project" value="TreeGrafter"/>
</dbReference>
<dbReference type="InterPro" id="IPR010044">
    <property type="entry name" value="MTAP"/>
</dbReference>
<comment type="miscellaneous">
    <text evidence="3">Although this enzyme belongs to the family of MTA phosphorylases based on sequence homology, it has been shown that conserved amino acid substitutions in the substrate binding pocket convert the substrate specificity of this enzyme from 6-aminopurines to 6-oxopurines.</text>
</comment>
<feature type="binding site" evidence="3">
    <location>
        <position position="185"/>
    </location>
    <ligand>
        <name>substrate</name>
    </ligand>
</feature>
<feature type="site" description="Important for substrate specificity" evidence="3">
    <location>
        <position position="221"/>
    </location>
</feature>
<dbReference type="GO" id="GO:0017061">
    <property type="term" value="F:S-methyl-5-thioadenosine phosphorylase activity"/>
    <property type="evidence" value="ECO:0007669"/>
    <property type="project" value="InterPro"/>
</dbReference>
<feature type="binding site" evidence="3">
    <location>
        <begin position="52"/>
        <end position="53"/>
    </location>
    <ligand>
        <name>phosphate</name>
        <dbReference type="ChEBI" id="CHEBI:43474"/>
    </ligand>
</feature>
<comment type="caution">
    <text evidence="5">The sequence shown here is derived from an EMBL/GenBank/DDBJ whole genome shotgun (WGS) entry which is preliminary data.</text>
</comment>
<organism evidence="5 6">
    <name type="scientific">Cycloclasticus pugetii</name>
    <dbReference type="NCBI Taxonomy" id="34068"/>
    <lineage>
        <taxon>Bacteria</taxon>
        <taxon>Pseudomonadati</taxon>
        <taxon>Pseudomonadota</taxon>
        <taxon>Gammaproteobacteria</taxon>
        <taxon>Thiotrichales</taxon>
        <taxon>Piscirickettsiaceae</taxon>
        <taxon>Cycloclasticus</taxon>
    </lineage>
</organism>
<feature type="binding site" evidence="3">
    <location>
        <position position="10"/>
    </location>
    <ligand>
        <name>phosphate</name>
        <dbReference type="ChEBI" id="CHEBI:43474"/>
    </ligand>
</feature>
<evidence type="ECO:0000256" key="2">
    <source>
        <dbReference type="ARBA" id="ARBA00022679"/>
    </source>
</evidence>
<comment type="function">
    <text evidence="3">Catalyzes the reversible phosphorylation of S-methyl-5'-thioinosine (MTI) to hypoxanthine and 5-methylthioribose-1-phosphate. Involved in the breakdown of S-methyl-5'-thioadenosine (MTA), a major by-product of polyamine biosynthesis. Catabolism of (MTA) occurs via deamination to MTI and phosphorolysis to hypoxanthine.</text>
</comment>
<dbReference type="Gene3D" id="3.40.50.1580">
    <property type="entry name" value="Nucleoside phosphorylase domain"/>
    <property type="match status" value="1"/>
</dbReference>
<evidence type="ECO:0000256" key="1">
    <source>
        <dbReference type="ARBA" id="ARBA00022676"/>
    </source>
</evidence>
<dbReference type="GO" id="GO:0006166">
    <property type="term" value="P:purine ribonucleoside salvage"/>
    <property type="evidence" value="ECO:0007669"/>
    <property type="project" value="UniProtKB-UniRule"/>
</dbReference>
<comment type="pathway">
    <text evidence="3">Purine metabolism; purine nucleoside salvage.</text>
</comment>
<dbReference type="Pfam" id="PF01048">
    <property type="entry name" value="PNP_UDP_1"/>
    <property type="match status" value="1"/>
</dbReference>
<comment type="similarity">
    <text evidence="3">Belongs to the PNP/MTAP phosphorylase family. MTAP subfamily.</text>
</comment>
<accession>A0AB33Z3W9</accession>
<dbReference type="SUPFAM" id="SSF53167">
    <property type="entry name" value="Purine and uridine phosphorylases"/>
    <property type="match status" value="1"/>
</dbReference>
<comment type="caution">
    <text evidence="3">Lacks conserved residue(s) required for the propagation of feature annotation.</text>
</comment>
<dbReference type="InterPro" id="IPR035994">
    <property type="entry name" value="Nucleoside_phosphorylase_sf"/>
</dbReference>
<dbReference type="NCBIfam" id="TIGR01694">
    <property type="entry name" value="MTAP"/>
    <property type="match status" value="1"/>
</dbReference>
<keyword evidence="3" id="KW-0660">Purine salvage</keyword>
<dbReference type="Proteomes" id="UP000015462">
    <property type="component" value="Unassembled WGS sequence"/>
</dbReference>
<dbReference type="EMBL" id="ASHL01000001">
    <property type="protein sequence ID" value="EPD13975.1"/>
    <property type="molecule type" value="Genomic_DNA"/>
</dbReference>
<dbReference type="NCBIfam" id="NF006599">
    <property type="entry name" value="PRK09136.1"/>
    <property type="match status" value="1"/>
</dbReference>
<evidence type="ECO:0000259" key="4">
    <source>
        <dbReference type="Pfam" id="PF01048"/>
    </source>
</evidence>
<comment type="subunit">
    <text evidence="3">Homotrimer.</text>
</comment>
<keyword evidence="6" id="KW-1185">Reference proteome</keyword>
<name>A0AB33Z3W9_9GAMM</name>
<gene>
    <name evidence="5" type="ORF">L196_00710</name>
</gene>
<dbReference type="PANTHER" id="PTHR42679:SF2">
    <property type="entry name" value="S-METHYL-5'-THIOADENOSINE PHOSPHORYLASE"/>
    <property type="match status" value="1"/>
</dbReference>
<keyword evidence="2 3" id="KW-0808">Transferase</keyword>
<feature type="binding site" evidence="3">
    <location>
        <position position="186"/>
    </location>
    <ligand>
        <name>phosphate</name>
        <dbReference type="ChEBI" id="CHEBI:43474"/>
    </ligand>
</feature>
<dbReference type="AlphaFoldDB" id="A0AB33Z3W9"/>
<comment type="catalytic activity">
    <reaction evidence="3">
        <text>S-methyl-5'-thioinosine + phosphate = 5-(methylsulfanyl)-alpha-D-ribose 1-phosphate + hypoxanthine</text>
        <dbReference type="Rhea" id="RHEA:30643"/>
        <dbReference type="ChEBI" id="CHEBI:17368"/>
        <dbReference type="ChEBI" id="CHEBI:43474"/>
        <dbReference type="ChEBI" id="CHEBI:48595"/>
        <dbReference type="ChEBI" id="CHEBI:58533"/>
        <dbReference type="EC" id="2.4.2.44"/>
    </reaction>
</comment>
<evidence type="ECO:0000313" key="6">
    <source>
        <dbReference type="Proteomes" id="UP000015462"/>
    </source>
</evidence>
<dbReference type="HAMAP" id="MF_01963">
    <property type="entry name" value="MTAP"/>
    <property type="match status" value="1"/>
</dbReference>
<dbReference type="RefSeq" id="WP_015005644.1">
    <property type="nucleotide sequence ID" value="NZ_FQZJ01000002.1"/>
</dbReference>
<evidence type="ECO:0000313" key="5">
    <source>
        <dbReference type="EMBL" id="EPD13975.1"/>
    </source>
</evidence>
<dbReference type="PANTHER" id="PTHR42679">
    <property type="entry name" value="S-METHYL-5'-THIOADENOSINE PHOSPHORYLASE"/>
    <property type="match status" value="1"/>
</dbReference>
<feature type="site" description="Important for substrate specificity" evidence="3">
    <location>
        <position position="167"/>
    </location>
</feature>
<sequence>MSKLAIIGGTGLSKLVNLERVRKRVVKTPYGEPSSPITFGELNGVDIVFMARHGYGHNIPPHRINYRANMWALKEVGVTDVVAIAAVGGINRSMPPASLVLPDQLIDYTWGRASTYFEDDLEHVTHIDFTTPYSVELRKKIKRAMYKAEIAVFDKAVYACMQGPRLETAAEIIKLERDGCDLVGMTGMPEAALARELALNYACCALVVNWAAGLEGGEISMRDIEGHAEAGMIKVEHLLKVLVYEMKVDE</sequence>
<dbReference type="GO" id="GO:0005829">
    <property type="term" value="C:cytosol"/>
    <property type="evidence" value="ECO:0007669"/>
    <property type="project" value="TreeGrafter"/>
</dbReference>
<keyword evidence="1 3" id="KW-0328">Glycosyltransferase</keyword>